<gene>
    <name evidence="2" type="ORF">F511_22669</name>
</gene>
<evidence type="ECO:0000313" key="3">
    <source>
        <dbReference type="Proteomes" id="UP000250235"/>
    </source>
</evidence>
<feature type="region of interest" description="Disordered" evidence="1">
    <location>
        <begin position="217"/>
        <end position="241"/>
    </location>
</feature>
<protein>
    <submittedName>
        <fullName evidence="2">Uncharacterized protein</fullName>
    </submittedName>
</protein>
<dbReference type="EMBL" id="KQ993070">
    <property type="protein sequence ID" value="KZV49330.1"/>
    <property type="molecule type" value="Genomic_DNA"/>
</dbReference>
<reference evidence="2 3" key="1">
    <citation type="journal article" date="2015" name="Proc. Natl. Acad. Sci. U.S.A.">
        <title>The resurrection genome of Boea hygrometrica: A blueprint for survival of dehydration.</title>
        <authorList>
            <person name="Xiao L."/>
            <person name="Yang G."/>
            <person name="Zhang L."/>
            <person name="Yang X."/>
            <person name="Zhao S."/>
            <person name="Ji Z."/>
            <person name="Zhou Q."/>
            <person name="Hu M."/>
            <person name="Wang Y."/>
            <person name="Chen M."/>
            <person name="Xu Y."/>
            <person name="Jin H."/>
            <person name="Xiao X."/>
            <person name="Hu G."/>
            <person name="Bao F."/>
            <person name="Hu Y."/>
            <person name="Wan P."/>
            <person name="Li L."/>
            <person name="Deng X."/>
            <person name="Kuang T."/>
            <person name="Xiang C."/>
            <person name="Zhu J.K."/>
            <person name="Oliver M.J."/>
            <person name="He Y."/>
        </authorList>
    </citation>
    <scope>NUCLEOTIDE SEQUENCE [LARGE SCALE GENOMIC DNA]</scope>
    <source>
        <strain evidence="3">cv. XS01</strain>
    </source>
</reference>
<evidence type="ECO:0000256" key="1">
    <source>
        <dbReference type="SAM" id="MobiDB-lite"/>
    </source>
</evidence>
<evidence type="ECO:0000313" key="2">
    <source>
        <dbReference type="EMBL" id="KZV49330.1"/>
    </source>
</evidence>
<name>A0A2Z7CQH7_9LAMI</name>
<feature type="region of interest" description="Disordered" evidence="1">
    <location>
        <begin position="1"/>
        <end position="79"/>
    </location>
</feature>
<dbReference type="AlphaFoldDB" id="A0A2Z7CQH7"/>
<proteinExistence type="predicted"/>
<dbReference type="Proteomes" id="UP000250235">
    <property type="component" value="Unassembled WGS sequence"/>
</dbReference>
<organism evidence="2 3">
    <name type="scientific">Dorcoceras hygrometricum</name>
    <dbReference type="NCBI Taxonomy" id="472368"/>
    <lineage>
        <taxon>Eukaryota</taxon>
        <taxon>Viridiplantae</taxon>
        <taxon>Streptophyta</taxon>
        <taxon>Embryophyta</taxon>
        <taxon>Tracheophyta</taxon>
        <taxon>Spermatophyta</taxon>
        <taxon>Magnoliopsida</taxon>
        <taxon>eudicotyledons</taxon>
        <taxon>Gunneridae</taxon>
        <taxon>Pentapetalae</taxon>
        <taxon>asterids</taxon>
        <taxon>lamiids</taxon>
        <taxon>Lamiales</taxon>
        <taxon>Gesneriaceae</taxon>
        <taxon>Didymocarpoideae</taxon>
        <taxon>Trichosporeae</taxon>
        <taxon>Loxocarpinae</taxon>
        <taxon>Dorcoceras</taxon>
    </lineage>
</organism>
<keyword evidence="3" id="KW-1185">Reference proteome</keyword>
<accession>A0A2Z7CQH7</accession>
<feature type="compositionally biased region" description="Polar residues" evidence="1">
    <location>
        <begin position="13"/>
        <end position="33"/>
    </location>
</feature>
<sequence>MRSETTWKRRSINKQSTVCFSSHQPGHTTSSPATKKASDPRGPAADAPLNPAGLPEDPTKAANTNQSNPRRENKTKSNLSTKIIKKATFISDMQYFKRAMHEGSQESSIARGQEHNTNSPCKYTSLQAHGELNRTARTNSLVARVEISRCVSVFALRIKTTAFRLVGATSFGCCVWYQLVDCVCVSAGCSADVDVNAGQISCSSKRMRRRFVVATGSPAARNPGSTAGRGFNPAGGAPGGG</sequence>